<dbReference type="HOGENOM" id="CLU_102478_1_0_9"/>
<sequence>MNYTVQSGDTMNSISQRYNLDLDQLIAANPHISNPHEIHPGQEIIVPSSGSHSRHHQYRLSEPYPEIKVMGENLHYAALLHEDFAGKVSEVTAVMQYTHHQLELDMMPGLQEAAELLEGISIVEMKHLEMLGKTIILLGGAPQYNSNFQLWTPLYVSYCDFNPVLQIQEDIQGELDAIAQYHHHIRMIDDPFIQALLARIIKDEEDHVRRLTIQLNKLGQWHCPKR</sequence>
<dbReference type="InterPro" id="IPR036779">
    <property type="entry name" value="LysM_dom_sf"/>
</dbReference>
<dbReference type="Pfam" id="PF01476">
    <property type="entry name" value="LysM"/>
    <property type="match status" value="1"/>
</dbReference>
<dbReference type="EMBL" id="CP002547">
    <property type="protein sequence ID" value="ADY57339.1"/>
    <property type="molecule type" value="Genomic_DNA"/>
</dbReference>
<evidence type="ECO:0000313" key="2">
    <source>
        <dbReference type="EMBL" id="ADY57339.1"/>
    </source>
</evidence>
<dbReference type="SUPFAM" id="SSF47240">
    <property type="entry name" value="Ferritin-like"/>
    <property type="match status" value="1"/>
</dbReference>
<proteinExistence type="predicted"/>
<dbReference type="PROSITE" id="PS51782">
    <property type="entry name" value="LYSM"/>
    <property type="match status" value="1"/>
</dbReference>
<dbReference type="SUPFAM" id="SSF54106">
    <property type="entry name" value="LysM domain"/>
    <property type="match status" value="1"/>
</dbReference>
<dbReference type="STRING" id="645991.Sgly_3071"/>
<gene>
    <name evidence="2" type="ordered locus">Sgly_3071</name>
</gene>
<keyword evidence="3" id="KW-1185">Reference proteome</keyword>
<dbReference type="eggNOG" id="COG3546">
    <property type="taxonomic scope" value="Bacteria"/>
</dbReference>
<feature type="domain" description="LysM" evidence="1">
    <location>
        <begin position="1"/>
        <end position="46"/>
    </location>
</feature>
<evidence type="ECO:0000259" key="1">
    <source>
        <dbReference type="PROSITE" id="PS51782"/>
    </source>
</evidence>
<dbReference type="OrthoDB" id="9791649at2"/>
<dbReference type="AlphaFoldDB" id="F0T0G7"/>
<protein>
    <submittedName>
        <fullName evidence="2">Peptidoglycan-binding lysin domain protein</fullName>
    </submittedName>
</protein>
<dbReference type="InterPro" id="IPR012347">
    <property type="entry name" value="Ferritin-like"/>
</dbReference>
<dbReference type="InterPro" id="IPR018392">
    <property type="entry name" value="LysM"/>
</dbReference>
<accession>F0T0G7</accession>
<name>F0T0G7_SYNGF</name>
<dbReference type="Proteomes" id="UP000007488">
    <property type="component" value="Chromosome"/>
</dbReference>
<reference evidence="3" key="2">
    <citation type="submission" date="2011-02" db="EMBL/GenBank/DDBJ databases">
        <title>The complete genome of Syntrophobotulus glycolicus DSM 8271.</title>
        <authorList>
            <person name="Lucas S."/>
            <person name="Copeland A."/>
            <person name="Lapidus A."/>
            <person name="Bruce D."/>
            <person name="Goodwin L."/>
            <person name="Pitluck S."/>
            <person name="Kyrpides N."/>
            <person name="Mavromatis K."/>
            <person name="Pagani I."/>
            <person name="Ivanova N."/>
            <person name="Mikhailova N."/>
            <person name="Chertkov O."/>
            <person name="Held B."/>
            <person name="Detter J.C."/>
            <person name="Tapia R."/>
            <person name="Han C."/>
            <person name="Land M."/>
            <person name="Hauser L."/>
            <person name="Markowitz V."/>
            <person name="Cheng J.-F."/>
            <person name="Hugenholtz P."/>
            <person name="Woyke T."/>
            <person name="Wu D."/>
            <person name="Spring S."/>
            <person name="Schroeder M."/>
            <person name="Brambilla E."/>
            <person name="Klenk H.-P."/>
            <person name="Eisen J.A."/>
        </authorList>
    </citation>
    <scope>NUCLEOTIDE SEQUENCE [LARGE SCALE GENOMIC DNA]</scope>
    <source>
        <strain evidence="3">DSM 8271 / FlGlyR</strain>
    </source>
</reference>
<dbReference type="Gene3D" id="1.20.1260.10">
    <property type="match status" value="2"/>
</dbReference>
<dbReference type="CDD" id="cd07908">
    <property type="entry name" value="Mn_catalase_like"/>
    <property type="match status" value="1"/>
</dbReference>
<organism evidence="2 3">
    <name type="scientific">Syntrophobotulus glycolicus (strain DSM 8271 / FlGlyR)</name>
    <dbReference type="NCBI Taxonomy" id="645991"/>
    <lineage>
        <taxon>Bacteria</taxon>
        <taxon>Bacillati</taxon>
        <taxon>Bacillota</taxon>
        <taxon>Clostridia</taxon>
        <taxon>Eubacteriales</taxon>
        <taxon>Desulfitobacteriaceae</taxon>
        <taxon>Syntrophobotulus</taxon>
    </lineage>
</organism>
<dbReference type="Gene3D" id="3.10.350.10">
    <property type="entry name" value="LysM domain"/>
    <property type="match status" value="1"/>
</dbReference>
<dbReference type="InterPro" id="IPR008331">
    <property type="entry name" value="Ferritin_DPS_dom"/>
</dbReference>
<dbReference type="eggNOG" id="COG1388">
    <property type="taxonomic scope" value="Bacteria"/>
</dbReference>
<dbReference type="GO" id="GO:0008199">
    <property type="term" value="F:ferric iron binding"/>
    <property type="evidence" value="ECO:0007669"/>
    <property type="project" value="InterPro"/>
</dbReference>
<dbReference type="RefSeq" id="WP_013626111.1">
    <property type="nucleotide sequence ID" value="NC_015172.1"/>
</dbReference>
<dbReference type="KEGG" id="sgy:Sgly_3071"/>
<dbReference type="SMART" id="SM00257">
    <property type="entry name" value="LysM"/>
    <property type="match status" value="1"/>
</dbReference>
<evidence type="ECO:0000313" key="3">
    <source>
        <dbReference type="Proteomes" id="UP000007488"/>
    </source>
</evidence>
<dbReference type="InterPro" id="IPR009078">
    <property type="entry name" value="Ferritin-like_SF"/>
</dbReference>
<dbReference type="CDD" id="cd00118">
    <property type="entry name" value="LysM"/>
    <property type="match status" value="1"/>
</dbReference>
<dbReference type="Pfam" id="PF00210">
    <property type="entry name" value="Ferritin"/>
    <property type="match status" value="1"/>
</dbReference>
<reference evidence="2 3" key="1">
    <citation type="journal article" date="2011" name="Stand. Genomic Sci.">
        <title>Complete genome sequence of Syntrophobotulus glycolicus type strain (FlGlyR).</title>
        <authorList>
            <person name="Han C."/>
            <person name="Mwirichia R."/>
            <person name="Chertkov O."/>
            <person name="Held B."/>
            <person name="Lapidus A."/>
            <person name="Nolan M."/>
            <person name="Lucas S."/>
            <person name="Hammon N."/>
            <person name="Deshpande S."/>
            <person name="Cheng J.F."/>
            <person name="Tapia R."/>
            <person name="Goodwin L."/>
            <person name="Pitluck S."/>
            <person name="Huntemann M."/>
            <person name="Liolios K."/>
            <person name="Ivanova N."/>
            <person name="Pagani I."/>
            <person name="Mavromatis K."/>
            <person name="Ovchinikova G."/>
            <person name="Pati A."/>
            <person name="Chen A."/>
            <person name="Palaniappan K."/>
            <person name="Land M."/>
            <person name="Hauser L."/>
            <person name="Brambilla E.M."/>
            <person name="Rohde M."/>
            <person name="Spring S."/>
            <person name="Sikorski J."/>
            <person name="Goker M."/>
            <person name="Woyke T."/>
            <person name="Bristow J."/>
            <person name="Eisen J.A."/>
            <person name="Markowitz V."/>
            <person name="Hugenholtz P."/>
            <person name="Kyrpides N.C."/>
            <person name="Klenk H.P."/>
            <person name="Detter J.C."/>
        </authorList>
    </citation>
    <scope>NUCLEOTIDE SEQUENCE [LARGE SCALE GENOMIC DNA]</scope>
    <source>
        <strain evidence="3">DSM 8271 / FlGlyR</strain>
    </source>
</reference>